<accession>A0A8H7TCQ8</accession>
<dbReference type="AlphaFoldDB" id="A0A8H7TCQ8"/>
<reference evidence="1" key="1">
    <citation type="submission" date="2021-02" db="EMBL/GenBank/DDBJ databases">
        <title>Genome sequence Cadophora malorum strain M34.</title>
        <authorList>
            <person name="Stefanovic E."/>
            <person name="Vu D."/>
            <person name="Scully C."/>
            <person name="Dijksterhuis J."/>
            <person name="Roader J."/>
            <person name="Houbraken J."/>
        </authorList>
    </citation>
    <scope>NUCLEOTIDE SEQUENCE</scope>
    <source>
        <strain evidence="1">M34</strain>
    </source>
</reference>
<evidence type="ECO:0000313" key="1">
    <source>
        <dbReference type="EMBL" id="KAG4416393.1"/>
    </source>
</evidence>
<organism evidence="1 2">
    <name type="scientific">Cadophora malorum</name>
    <dbReference type="NCBI Taxonomy" id="108018"/>
    <lineage>
        <taxon>Eukaryota</taxon>
        <taxon>Fungi</taxon>
        <taxon>Dikarya</taxon>
        <taxon>Ascomycota</taxon>
        <taxon>Pezizomycotina</taxon>
        <taxon>Leotiomycetes</taxon>
        <taxon>Helotiales</taxon>
        <taxon>Ploettnerulaceae</taxon>
        <taxon>Cadophora</taxon>
    </lineage>
</organism>
<sequence length="203" mass="22153">MVATQVEFKGVQVLTDVVDLLYVSRVPTPDKVIDKAIEPDMSVAFFVADMLYVSEKGASWPRTSNALQAFFEELELSENVAPGDFGIFEARAATFLDAGGSLQGCQAVDFFIATMAEYHLMCKVLDKYLIAFTRSEVLGLFPPLTQNGDLVAVLNGIDAPVVLRRHADGYQLVGVCRVDAFENGAAGDMVCDGRAKIEKIKIY</sequence>
<protein>
    <submittedName>
        <fullName evidence="1">Uncharacterized protein</fullName>
    </submittedName>
</protein>
<name>A0A8H7TCQ8_9HELO</name>
<comment type="caution">
    <text evidence="1">The sequence shown here is derived from an EMBL/GenBank/DDBJ whole genome shotgun (WGS) entry which is preliminary data.</text>
</comment>
<gene>
    <name evidence="1" type="ORF">IFR04_010439</name>
</gene>
<dbReference type="Proteomes" id="UP000664132">
    <property type="component" value="Unassembled WGS sequence"/>
</dbReference>
<keyword evidence="2" id="KW-1185">Reference proteome</keyword>
<dbReference type="OrthoDB" id="2288928at2759"/>
<dbReference type="EMBL" id="JAFJYH010000187">
    <property type="protein sequence ID" value="KAG4416393.1"/>
    <property type="molecule type" value="Genomic_DNA"/>
</dbReference>
<evidence type="ECO:0000313" key="2">
    <source>
        <dbReference type="Proteomes" id="UP000664132"/>
    </source>
</evidence>
<proteinExistence type="predicted"/>